<dbReference type="AlphaFoldDB" id="A0A8E5HL69"/>
<dbReference type="Proteomes" id="UP000027002">
    <property type="component" value="Chromosome 1"/>
</dbReference>
<keyword evidence="2" id="KW-1185">Reference proteome</keyword>
<proteinExistence type="predicted"/>
<dbReference type="KEGG" id="uvi:66062327"/>
<name>A0A8E5HL69_USTVR</name>
<protein>
    <submittedName>
        <fullName evidence="1">Uncharacterized protein</fullName>
    </submittedName>
</protein>
<gene>
    <name evidence="1" type="ORF">UV8b_01549</name>
</gene>
<evidence type="ECO:0000313" key="2">
    <source>
        <dbReference type="Proteomes" id="UP000027002"/>
    </source>
</evidence>
<dbReference type="GeneID" id="66062327"/>
<dbReference type="RefSeq" id="XP_042994981.1">
    <property type="nucleotide sequence ID" value="XM_043139047.1"/>
</dbReference>
<dbReference type="EMBL" id="CP072753">
    <property type="protein sequence ID" value="QUC17308.1"/>
    <property type="molecule type" value="Genomic_DNA"/>
</dbReference>
<sequence>MSEATSEWDSPEVIAQYARNEAHVTFAKHFSSQLQHLPQEVRDMATPSWVFQQLGLMDLPIFLATGNIISPLPVLVGDEFDAETRFTSPVQEAIANRSIANRSITNRINAIRTIASQSMATWRPVTLTIATHNISNPTQTHTSKAKEYVCWGRAILACGR</sequence>
<accession>A0A8E5HL69</accession>
<organism evidence="1 2">
    <name type="scientific">Ustilaginoidea virens</name>
    <name type="common">Rice false smut fungus</name>
    <name type="synonym">Villosiclava virens</name>
    <dbReference type="NCBI Taxonomy" id="1159556"/>
    <lineage>
        <taxon>Eukaryota</taxon>
        <taxon>Fungi</taxon>
        <taxon>Dikarya</taxon>
        <taxon>Ascomycota</taxon>
        <taxon>Pezizomycotina</taxon>
        <taxon>Sordariomycetes</taxon>
        <taxon>Hypocreomycetidae</taxon>
        <taxon>Hypocreales</taxon>
        <taxon>Clavicipitaceae</taxon>
        <taxon>Ustilaginoidea</taxon>
    </lineage>
</organism>
<evidence type="ECO:0000313" key="1">
    <source>
        <dbReference type="EMBL" id="QUC17308.1"/>
    </source>
</evidence>
<reference evidence="1" key="1">
    <citation type="submission" date="2020-03" db="EMBL/GenBank/DDBJ databases">
        <title>A mixture of massive structural variations and highly conserved coding sequences in Ustilaginoidea virens genome.</title>
        <authorList>
            <person name="Zhang K."/>
            <person name="Zhao Z."/>
            <person name="Zhang Z."/>
            <person name="Li Y."/>
            <person name="Hsiang T."/>
            <person name="Sun W."/>
        </authorList>
    </citation>
    <scope>NUCLEOTIDE SEQUENCE</scope>
    <source>
        <strain evidence="1">UV-8b</strain>
    </source>
</reference>